<protein>
    <submittedName>
        <fullName evidence="1">Uncharacterized protein</fullName>
    </submittedName>
</protein>
<proteinExistence type="predicted"/>
<name>A0ACD5ZWD3_AVESA</name>
<reference evidence="1" key="1">
    <citation type="submission" date="2021-05" db="EMBL/GenBank/DDBJ databases">
        <authorList>
            <person name="Scholz U."/>
            <person name="Mascher M."/>
            <person name="Fiebig A."/>
        </authorList>
    </citation>
    <scope>NUCLEOTIDE SEQUENCE [LARGE SCALE GENOMIC DNA]</scope>
</reference>
<reference evidence="1" key="2">
    <citation type="submission" date="2025-09" db="UniProtKB">
        <authorList>
            <consortium name="EnsemblPlants"/>
        </authorList>
    </citation>
    <scope>IDENTIFICATION</scope>
</reference>
<organism evidence="1 2">
    <name type="scientific">Avena sativa</name>
    <name type="common">Oat</name>
    <dbReference type="NCBI Taxonomy" id="4498"/>
    <lineage>
        <taxon>Eukaryota</taxon>
        <taxon>Viridiplantae</taxon>
        <taxon>Streptophyta</taxon>
        <taxon>Embryophyta</taxon>
        <taxon>Tracheophyta</taxon>
        <taxon>Spermatophyta</taxon>
        <taxon>Magnoliopsida</taxon>
        <taxon>Liliopsida</taxon>
        <taxon>Poales</taxon>
        <taxon>Poaceae</taxon>
        <taxon>BOP clade</taxon>
        <taxon>Pooideae</taxon>
        <taxon>Poodae</taxon>
        <taxon>Poeae</taxon>
        <taxon>Poeae Chloroplast Group 1 (Aveneae type)</taxon>
        <taxon>Aveninae</taxon>
        <taxon>Avena</taxon>
    </lineage>
</organism>
<accession>A0ACD5ZWD3</accession>
<keyword evidence="2" id="KW-1185">Reference proteome</keyword>
<dbReference type="EnsemblPlants" id="AVESA.00010b.r2.7CG0681920.3">
    <property type="protein sequence ID" value="AVESA.00010b.r2.7CG0681920.3.CDS"/>
    <property type="gene ID" value="AVESA.00010b.r2.7CG0681920"/>
</dbReference>
<dbReference type="Proteomes" id="UP001732700">
    <property type="component" value="Chromosome 7C"/>
</dbReference>
<sequence>MPRRTEDAAFAKPVEPEECLEFDDHEEEIEEEEIEYEEIEEEVEEVEEVEEDEDILEEVEESSEEEEEDPEEREVDDSDSKLEVVPQQDDAKDGIDKEKHAELLALPPHGSEVYVGSISSGASSEDLKKLCESVGEVAEVKIMKGYALVTFRTNDLALKAIKKLNNATFEGKKIKVSSSPAKNKLFVGNVPHSWAHDDLKKAVEEVGPGVLKVTLIKDPRTDRNRGYGFVEYYNSACAEYSRQKMSTPNFKLDTNSPTISWADVKNSDSASASSASKVTSVYVKNLPKNVTEEQLEKLFEHHGEITKVFLPPSKSGHTNRYGFVHFKNRHMAMKALEQTEKYELDGQLLDCSLAKPPAEKKDKTVSVPSAKGGPLLHAPLGYGMTPRADAYGAPPAYGASPAYGAQPLLYAPGAPPGAAMVPMLLPDGRLVYVVQHPSVQQHYASPPPQARHHQHFTSPSSQARHHQHFTSPSSQARHGGRHGGGSGGGGSGGSSRIGSGAKRPRGDDSSSRNKGRQRR</sequence>
<evidence type="ECO:0000313" key="2">
    <source>
        <dbReference type="Proteomes" id="UP001732700"/>
    </source>
</evidence>
<evidence type="ECO:0000313" key="1">
    <source>
        <dbReference type="EnsemblPlants" id="AVESA.00010b.r2.7CG0681920.3.CDS"/>
    </source>
</evidence>